<organism evidence="2 3">
    <name type="scientific">Diabrotica balteata</name>
    <name type="common">Banded cucumber beetle</name>
    <dbReference type="NCBI Taxonomy" id="107213"/>
    <lineage>
        <taxon>Eukaryota</taxon>
        <taxon>Metazoa</taxon>
        <taxon>Ecdysozoa</taxon>
        <taxon>Arthropoda</taxon>
        <taxon>Hexapoda</taxon>
        <taxon>Insecta</taxon>
        <taxon>Pterygota</taxon>
        <taxon>Neoptera</taxon>
        <taxon>Endopterygota</taxon>
        <taxon>Coleoptera</taxon>
        <taxon>Polyphaga</taxon>
        <taxon>Cucujiformia</taxon>
        <taxon>Chrysomeloidea</taxon>
        <taxon>Chrysomelidae</taxon>
        <taxon>Galerucinae</taxon>
        <taxon>Diabroticina</taxon>
        <taxon>Diabroticites</taxon>
        <taxon>Diabrotica</taxon>
    </lineage>
</organism>
<feature type="coiled-coil region" evidence="1">
    <location>
        <begin position="5"/>
        <end position="53"/>
    </location>
</feature>
<gene>
    <name evidence="2" type="ORF">DIABBA_LOCUS6352</name>
</gene>
<evidence type="ECO:0000256" key="1">
    <source>
        <dbReference type="SAM" id="Coils"/>
    </source>
</evidence>
<accession>A0A9N9T068</accession>
<dbReference type="OrthoDB" id="6782755at2759"/>
<dbReference type="EMBL" id="OU898279">
    <property type="protein sequence ID" value="CAG9832911.1"/>
    <property type="molecule type" value="Genomic_DNA"/>
</dbReference>
<sequence length="72" mass="8507">MTEELKEITKETSEYKLQMKEIIRENKNLKQEMATMKQKIGKIEITLEACQKEKKKNNHIMRGLPIDTIDAE</sequence>
<dbReference type="AlphaFoldDB" id="A0A9N9T068"/>
<reference evidence="2" key="1">
    <citation type="submission" date="2022-01" db="EMBL/GenBank/DDBJ databases">
        <authorList>
            <person name="King R."/>
        </authorList>
    </citation>
    <scope>NUCLEOTIDE SEQUENCE</scope>
</reference>
<dbReference type="Proteomes" id="UP001153709">
    <property type="component" value="Chromosome 4"/>
</dbReference>
<evidence type="ECO:0000313" key="2">
    <source>
        <dbReference type="EMBL" id="CAG9832911.1"/>
    </source>
</evidence>
<name>A0A9N9T068_DIABA</name>
<evidence type="ECO:0000313" key="3">
    <source>
        <dbReference type="Proteomes" id="UP001153709"/>
    </source>
</evidence>
<keyword evidence="3" id="KW-1185">Reference proteome</keyword>
<protein>
    <submittedName>
        <fullName evidence="2">Uncharacterized protein</fullName>
    </submittedName>
</protein>
<keyword evidence="1" id="KW-0175">Coiled coil</keyword>
<proteinExistence type="predicted"/>